<name>A6IDH4_RAT</name>
<evidence type="ECO:0000313" key="2">
    <source>
        <dbReference type="Proteomes" id="UP000234681"/>
    </source>
</evidence>
<gene>
    <name evidence="1 3" type="primary">Mpzl1</name>
    <name evidence="1" type="ORF">rCG_46165</name>
</gene>
<evidence type="ECO:0000313" key="3">
    <source>
        <dbReference type="RGD" id="1359140"/>
    </source>
</evidence>
<dbReference type="AlphaFoldDB" id="A6IDH4"/>
<evidence type="ECO:0000313" key="1">
    <source>
        <dbReference type="EMBL" id="EDM09320.1"/>
    </source>
</evidence>
<reference evidence="1 2" key="1">
    <citation type="submission" date="2005-09" db="EMBL/GenBank/DDBJ databases">
        <authorList>
            <person name="Mural R.J."/>
            <person name="Li P.W."/>
            <person name="Adams M.D."/>
            <person name="Amanatides P.G."/>
            <person name="Baden-Tillson H."/>
            <person name="Barnstead M."/>
            <person name="Chin S.H."/>
            <person name="Dew I."/>
            <person name="Evans C.A."/>
            <person name="Ferriera S."/>
            <person name="Flanigan M."/>
            <person name="Fosler C."/>
            <person name="Glodek A."/>
            <person name="Gu Z."/>
            <person name="Holt R.A."/>
            <person name="Jennings D."/>
            <person name="Kraft C.L."/>
            <person name="Lu F."/>
            <person name="Nguyen T."/>
            <person name="Nusskern D.R."/>
            <person name="Pfannkoch C.M."/>
            <person name="Sitter C."/>
            <person name="Sutton G.G."/>
            <person name="Venter J.C."/>
            <person name="Wang Z."/>
            <person name="Woodage T."/>
            <person name="Zheng X.H."/>
            <person name="Zhong F."/>
        </authorList>
    </citation>
    <scope>NUCLEOTIDE SEQUENCE [LARGE SCALE GENOMIC DNA]</scope>
    <source>
        <strain>BN</strain>
        <strain evidence="2">Sprague-Dawley</strain>
    </source>
</reference>
<dbReference type="RGD" id="1359140">
    <property type="gene designation" value="Mpzl1"/>
</dbReference>
<dbReference type="EMBL" id="CH473958">
    <property type="protein sequence ID" value="EDM09320.1"/>
    <property type="molecule type" value="Genomic_DNA"/>
</dbReference>
<proteinExistence type="predicted"/>
<protein>
    <submittedName>
        <fullName evidence="1">Myelin protein zero-like 1, isoform CRA_a</fullName>
    </submittedName>
</protein>
<accession>A6IDH4</accession>
<organism evidence="1 2">
    <name type="scientific">Rattus norvegicus</name>
    <name type="common">Rat</name>
    <dbReference type="NCBI Taxonomy" id="10116"/>
    <lineage>
        <taxon>Eukaryota</taxon>
        <taxon>Metazoa</taxon>
        <taxon>Chordata</taxon>
        <taxon>Craniata</taxon>
        <taxon>Vertebrata</taxon>
        <taxon>Euteleostomi</taxon>
        <taxon>Mammalia</taxon>
        <taxon>Eutheria</taxon>
        <taxon>Euarchontoglires</taxon>
        <taxon>Glires</taxon>
        <taxon>Rodentia</taxon>
        <taxon>Myomorpha</taxon>
        <taxon>Muroidea</taxon>
        <taxon>Muridae</taxon>
        <taxon>Murinae</taxon>
        <taxon>Rattus</taxon>
    </lineage>
</organism>
<sequence>MSLCMCKLSCCFSIFFQSHFQLESFRNILSPRDMVCLIEDSAEPLGFPTDVAFSSRAQPV</sequence>
<dbReference type="Proteomes" id="UP000234681">
    <property type="component" value="Chromosome 13"/>
</dbReference>